<evidence type="ECO:0000256" key="2">
    <source>
        <dbReference type="ARBA" id="ARBA00004725"/>
    </source>
</evidence>
<comment type="subunit">
    <text evidence="18">Heterotetramer of 2 PreA and 2 PreT subunits.</text>
</comment>
<evidence type="ECO:0000256" key="16">
    <source>
        <dbReference type="ARBA" id="ARBA00048792"/>
    </source>
</evidence>
<reference evidence="22" key="1">
    <citation type="submission" date="2016-10" db="EMBL/GenBank/DDBJ databases">
        <authorList>
            <person name="Varghese N."/>
            <person name="Submissions S."/>
        </authorList>
    </citation>
    <scope>NUCLEOTIDE SEQUENCE [LARGE SCALE GENOMIC DNA]</scope>
    <source>
        <strain evidence="22">DSM 11005</strain>
    </source>
</reference>
<organism evidence="21 22">
    <name type="scientific">Succiniclasticum ruminis</name>
    <dbReference type="NCBI Taxonomy" id="40841"/>
    <lineage>
        <taxon>Bacteria</taxon>
        <taxon>Bacillati</taxon>
        <taxon>Bacillota</taxon>
        <taxon>Negativicutes</taxon>
        <taxon>Acidaminococcales</taxon>
        <taxon>Acidaminococcaceae</taxon>
        <taxon>Succiniclasticum</taxon>
    </lineage>
</organism>
<evidence type="ECO:0000313" key="21">
    <source>
        <dbReference type="EMBL" id="SDC67899.1"/>
    </source>
</evidence>
<evidence type="ECO:0000256" key="5">
    <source>
        <dbReference type="ARBA" id="ARBA00022630"/>
    </source>
</evidence>
<dbReference type="PANTHER" id="PTHR43073:SF2">
    <property type="entry name" value="DIHYDROPYRIMIDINE DEHYDROGENASE [NADP(+)]"/>
    <property type="match status" value="1"/>
</dbReference>
<accession>A0A1G6NJE7</accession>
<name>A0A1G6NJE7_9FIRM</name>
<dbReference type="SUPFAM" id="SSF51395">
    <property type="entry name" value="FMN-linked oxidoreductases"/>
    <property type="match status" value="1"/>
</dbReference>
<evidence type="ECO:0000256" key="9">
    <source>
        <dbReference type="ARBA" id="ARBA00023002"/>
    </source>
</evidence>
<gene>
    <name evidence="21" type="ORF">SAMN04487864_11420</name>
</gene>
<keyword evidence="6" id="KW-0288">FMN</keyword>
<comment type="catalytic activity">
    <reaction evidence="16">
        <text>5,6-dihydrouracil + NAD(+) = uracil + NADH + H(+)</text>
        <dbReference type="Rhea" id="RHEA:20189"/>
        <dbReference type="ChEBI" id="CHEBI:15378"/>
        <dbReference type="ChEBI" id="CHEBI:15901"/>
        <dbReference type="ChEBI" id="CHEBI:17568"/>
        <dbReference type="ChEBI" id="CHEBI:57540"/>
        <dbReference type="ChEBI" id="CHEBI:57945"/>
        <dbReference type="EC" id="1.3.1.1"/>
    </reaction>
</comment>
<feature type="domain" description="4Fe-4S ferredoxin-type" evidence="20">
    <location>
        <begin position="430"/>
        <end position="462"/>
    </location>
</feature>
<dbReference type="SUPFAM" id="SSF54862">
    <property type="entry name" value="4Fe-4S ferredoxins"/>
    <property type="match status" value="1"/>
</dbReference>
<dbReference type="Proteomes" id="UP000198943">
    <property type="component" value="Unassembled WGS sequence"/>
</dbReference>
<comment type="similarity">
    <text evidence="4">Belongs to the dihydropyrimidine dehydrogenase family.</text>
</comment>
<dbReference type="GO" id="GO:0051536">
    <property type="term" value="F:iron-sulfur cluster binding"/>
    <property type="evidence" value="ECO:0007669"/>
    <property type="project" value="UniProtKB-KW"/>
</dbReference>
<evidence type="ECO:0000256" key="6">
    <source>
        <dbReference type="ARBA" id="ARBA00022643"/>
    </source>
</evidence>
<evidence type="ECO:0000256" key="7">
    <source>
        <dbReference type="ARBA" id="ARBA00022723"/>
    </source>
</evidence>
<evidence type="ECO:0000259" key="20">
    <source>
        <dbReference type="PROSITE" id="PS51379"/>
    </source>
</evidence>
<comment type="pathway">
    <text evidence="2">Pyrimidine metabolism; UMP biosynthesis via de novo pathway.</text>
</comment>
<dbReference type="NCBIfam" id="NF006183">
    <property type="entry name" value="PRK08318.1"/>
    <property type="match status" value="1"/>
</dbReference>
<dbReference type="GO" id="GO:0005737">
    <property type="term" value="C:cytoplasm"/>
    <property type="evidence" value="ECO:0007669"/>
    <property type="project" value="InterPro"/>
</dbReference>
<dbReference type="PROSITE" id="PS51379">
    <property type="entry name" value="4FE4S_FER_2"/>
    <property type="match status" value="2"/>
</dbReference>
<sequence>MKQQVIRIREEAGRCLLCHEPKCSEACPHGVDAGRIVRALNFENRVGARRQLPAVHFCENCNAPCMQACRRGKLDVPVRLRDLFCNLYDLHVEVPENKVDLSIDFCGVHCENPFFLSSSVVGSNYDMVAKAFSLGWGGVAFKTISLLEIREASPRFSALSKEGRSFIGFKNIEQLSDHTYEENLDFLRRLKRDFPGKVIIASIMGRNETEWTRLAADMEAVGADMIECNFSCPQMAEEGLGAEIGENPELVACYTAAVRKGTRLPVLAKMTPNINHMEIPAKAAVAAGADGIAAINTIRSIMNIDLDSFLSEPRVNGQSIEGGYSGKAVKPIALRFINEMRKDSALAEVPISGMGGIENWRDALEFLLMGCGNLQITTAVMQYGYRIIDDLKEGLSDYLSLRGFTRVQDIVGQALTHIVSAEDLDRNSIQFPRFVRNDCVSCGRCYLSCYDGGHQAIRLDTEEKPVLDINKCVGCHLCILVCPVQAIEPGKRVQRGALHGNAELPK</sequence>
<evidence type="ECO:0000256" key="19">
    <source>
        <dbReference type="ARBA" id="ARBA00049728"/>
    </source>
</evidence>
<dbReference type="InterPro" id="IPR017896">
    <property type="entry name" value="4Fe4S_Fe-S-bd"/>
</dbReference>
<dbReference type="GO" id="GO:0046872">
    <property type="term" value="F:metal ion binding"/>
    <property type="evidence" value="ECO:0007669"/>
    <property type="project" value="UniProtKB-KW"/>
</dbReference>
<evidence type="ECO:0000256" key="10">
    <source>
        <dbReference type="ARBA" id="ARBA00023004"/>
    </source>
</evidence>
<comment type="pathway">
    <text evidence="12">Amino-acid biosynthesis.</text>
</comment>
<comment type="similarity">
    <text evidence="3">Belongs to the dihydroorotate dehydrogenase family. Type 1 subfamily.</text>
</comment>
<dbReference type="GO" id="GO:0004159">
    <property type="term" value="F:dihydropyrimidine dehydrogenase (NAD+) activity"/>
    <property type="evidence" value="ECO:0007669"/>
    <property type="project" value="UniProtKB-EC"/>
</dbReference>
<dbReference type="Gene3D" id="3.30.70.20">
    <property type="match status" value="1"/>
</dbReference>
<dbReference type="EMBL" id="FMYW01000014">
    <property type="protein sequence ID" value="SDC67899.1"/>
    <property type="molecule type" value="Genomic_DNA"/>
</dbReference>
<dbReference type="SUPFAM" id="SSF46548">
    <property type="entry name" value="alpha-helical ferredoxin"/>
    <property type="match status" value="1"/>
</dbReference>
<dbReference type="Pfam" id="PF14697">
    <property type="entry name" value="Fer4_21"/>
    <property type="match status" value="1"/>
</dbReference>
<dbReference type="InterPro" id="IPR013785">
    <property type="entry name" value="Aldolase_TIM"/>
</dbReference>
<evidence type="ECO:0000256" key="8">
    <source>
        <dbReference type="ARBA" id="ARBA00022741"/>
    </source>
</evidence>
<evidence type="ECO:0000256" key="14">
    <source>
        <dbReference type="ARBA" id="ARBA00032722"/>
    </source>
</evidence>
<dbReference type="EC" id="1.3.1.1" evidence="19"/>
<evidence type="ECO:0000256" key="11">
    <source>
        <dbReference type="ARBA" id="ARBA00023014"/>
    </source>
</evidence>
<dbReference type="InterPro" id="IPR017900">
    <property type="entry name" value="4Fe4S_Fe_S_CS"/>
</dbReference>
<keyword evidence="11" id="KW-0411">Iron-sulfur</keyword>
<evidence type="ECO:0000256" key="13">
    <source>
        <dbReference type="ARBA" id="ARBA00030119"/>
    </source>
</evidence>
<dbReference type="PROSITE" id="PS00198">
    <property type="entry name" value="4FE4S_FER_1"/>
    <property type="match status" value="1"/>
</dbReference>
<dbReference type="FunFam" id="3.20.20.70:FF:000027">
    <property type="entry name" value="Dihydropyrimidine dehydrogenase [NADP(+)]"/>
    <property type="match status" value="1"/>
</dbReference>
<keyword evidence="7" id="KW-0479">Metal-binding</keyword>
<evidence type="ECO:0000256" key="1">
    <source>
        <dbReference type="ARBA" id="ARBA00001917"/>
    </source>
</evidence>
<keyword evidence="5" id="KW-0285">Flavoprotein</keyword>
<evidence type="ECO:0000313" key="22">
    <source>
        <dbReference type="Proteomes" id="UP000198943"/>
    </source>
</evidence>
<proteinExistence type="inferred from homology"/>
<evidence type="ECO:0000256" key="12">
    <source>
        <dbReference type="ARBA" id="ARBA00029440"/>
    </source>
</evidence>
<evidence type="ECO:0000256" key="18">
    <source>
        <dbReference type="ARBA" id="ARBA00049714"/>
    </source>
</evidence>
<keyword evidence="8" id="KW-0547">Nucleotide-binding</keyword>
<dbReference type="Pfam" id="PF01180">
    <property type="entry name" value="DHO_dh"/>
    <property type="match status" value="1"/>
</dbReference>
<dbReference type="Gene3D" id="1.10.1060.10">
    <property type="entry name" value="Alpha-helical ferredoxin"/>
    <property type="match status" value="1"/>
</dbReference>
<feature type="domain" description="4Fe-4S ferredoxin-type" evidence="20">
    <location>
        <begin position="463"/>
        <end position="492"/>
    </location>
</feature>
<keyword evidence="9" id="KW-0560">Oxidoreductase</keyword>
<dbReference type="GO" id="GO:0000166">
    <property type="term" value="F:nucleotide binding"/>
    <property type="evidence" value="ECO:0007669"/>
    <property type="project" value="UniProtKB-KW"/>
</dbReference>
<evidence type="ECO:0000256" key="3">
    <source>
        <dbReference type="ARBA" id="ARBA00008008"/>
    </source>
</evidence>
<dbReference type="AlphaFoldDB" id="A0A1G6NJE7"/>
<dbReference type="InterPro" id="IPR005720">
    <property type="entry name" value="Dihydroorotate_DH_cat"/>
</dbReference>
<protein>
    <recommendedName>
        <fullName evidence="19">dihydrouracil dehydrogenase (NAD(+))</fullName>
        <ecNumber evidence="19">1.3.1.1</ecNumber>
    </recommendedName>
    <alternativeName>
        <fullName evidence="14">Dihydrothymine dehydrogenase</fullName>
    </alternativeName>
    <alternativeName>
        <fullName evidence="13">Dihydrouracil dehydrogenase</fullName>
    </alternativeName>
</protein>
<dbReference type="PANTHER" id="PTHR43073">
    <property type="entry name" value="DIHYDROPYRIMIDINE DEHYDROGENASE [NADP(+)]"/>
    <property type="match status" value="1"/>
</dbReference>
<comment type="cofactor">
    <cofactor evidence="1">
        <name>FMN</name>
        <dbReference type="ChEBI" id="CHEBI:58210"/>
    </cofactor>
</comment>
<evidence type="ECO:0000256" key="15">
    <source>
        <dbReference type="ARBA" id="ARBA00047685"/>
    </source>
</evidence>
<dbReference type="InterPro" id="IPR009051">
    <property type="entry name" value="Helical_ferredxn"/>
</dbReference>
<evidence type="ECO:0000256" key="4">
    <source>
        <dbReference type="ARBA" id="ARBA00010804"/>
    </source>
</evidence>
<evidence type="ECO:0000256" key="17">
    <source>
        <dbReference type="ARBA" id="ARBA00049578"/>
    </source>
</evidence>
<keyword evidence="22" id="KW-1185">Reference proteome</keyword>
<dbReference type="Gene3D" id="3.20.20.70">
    <property type="entry name" value="Aldolase class I"/>
    <property type="match status" value="1"/>
</dbReference>
<dbReference type="RefSeq" id="WP_218118238.1">
    <property type="nucleotide sequence ID" value="NZ_FMYW01000014.1"/>
</dbReference>
<comment type="function">
    <text evidence="17">Involved in pyrimidine base degradation. Catalyzes physiologically the reduction of uracil to 5,6-dihydrouracil (DHU) by using NADH as a specific cosubstrate. It also catalyzes the reverse reaction and the reduction of thymine to 5,6-dihydrothymine (DHT).</text>
</comment>
<keyword evidence="10" id="KW-0408">Iron</keyword>
<comment type="catalytic activity">
    <reaction evidence="15">
        <text>5,6-dihydrothymine + NAD(+) = thymine + NADH + H(+)</text>
        <dbReference type="Rhea" id="RHEA:28791"/>
        <dbReference type="ChEBI" id="CHEBI:15378"/>
        <dbReference type="ChEBI" id="CHEBI:17821"/>
        <dbReference type="ChEBI" id="CHEBI:27468"/>
        <dbReference type="ChEBI" id="CHEBI:57540"/>
        <dbReference type="ChEBI" id="CHEBI:57945"/>
        <dbReference type="EC" id="1.3.1.1"/>
    </reaction>
</comment>